<evidence type="ECO:0000313" key="5">
    <source>
        <dbReference type="EMBL" id="CAG09469.1"/>
    </source>
</evidence>
<evidence type="ECO:0000256" key="3">
    <source>
        <dbReference type="ARBA" id="ARBA00023163"/>
    </source>
</evidence>
<keyword evidence="2" id="KW-0805">Transcription regulation</keyword>
<proteinExistence type="predicted"/>
<dbReference type="OrthoDB" id="5954824at2759"/>
<accession>Q4RQ63</accession>
<dbReference type="GO" id="GO:0005634">
    <property type="term" value="C:nucleus"/>
    <property type="evidence" value="ECO:0007669"/>
    <property type="project" value="UniProtKB-SubCell"/>
</dbReference>
<feature type="non-terminal residue" evidence="5">
    <location>
        <position position="1"/>
    </location>
</feature>
<dbReference type="AlphaFoldDB" id="Q4RQ63"/>
<comment type="subcellular location">
    <subcellularLocation>
        <location evidence="1">Nucleus</location>
    </subcellularLocation>
</comment>
<reference evidence="5" key="1">
    <citation type="journal article" date="2004" name="Nature">
        <title>Genome duplication in the teleost fish Tetraodon nigroviridis reveals the early vertebrate proto-karyotype.</title>
        <authorList>
            <person name="Jaillon O."/>
            <person name="Aury J.-M."/>
            <person name="Brunet F."/>
            <person name="Petit J.-L."/>
            <person name="Stange-Thomann N."/>
            <person name="Mauceli E."/>
            <person name="Bouneau L."/>
            <person name="Fischer C."/>
            <person name="Ozouf-Costaz C."/>
            <person name="Bernot A."/>
            <person name="Nicaud S."/>
            <person name="Jaffe D."/>
            <person name="Fisher S."/>
            <person name="Lutfalla G."/>
            <person name="Dossat C."/>
            <person name="Segurens B."/>
            <person name="Dasilva C."/>
            <person name="Salanoubat M."/>
            <person name="Levy M."/>
            <person name="Boudet N."/>
            <person name="Castellano S."/>
            <person name="Anthouard V."/>
            <person name="Jubin C."/>
            <person name="Castelli V."/>
            <person name="Katinka M."/>
            <person name="Vacherie B."/>
            <person name="Biemont C."/>
            <person name="Skalli Z."/>
            <person name="Cattolico L."/>
            <person name="Poulain J."/>
            <person name="De Berardinis V."/>
            <person name="Cruaud C."/>
            <person name="Duprat S."/>
            <person name="Brottier P."/>
            <person name="Coutanceau J.-P."/>
            <person name="Gouzy J."/>
            <person name="Parra G."/>
            <person name="Lardier G."/>
            <person name="Chapple C."/>
            <person name="McKernan K.J."/>
            <person name="McEwan P."/>
            <person name="Bosak S."/>
            <person name="Kellis M."/>
            <person name="Volff J.-N."/>
            <person name="Guigo R."/>
            <person name="Zody M.C."/>
            <person name="Mesirov J."/>
            <person name="Lindblad-Toh K."/>
            <person name="Birren B."/>
            <person name="Nusbaum C."/>
            <person name="Kahn D."/>
            <person name="Robinson-Rechavi M."/>
            <person name="Laudet V."/>
            <person name="Schachter V."/>
            <person name="Quetier F."/>
            <person name="Saurin W."/>
            <person name="Scarpelli C."/>
            <person name="Wincker P."/>
            <person name="Lander E.S."/>
            <person name="Weissenbach J."/>
            <person name="Roest Crollius H."/>
        </authorList>
    </citation>
    <scope>NUCLEOTIDE SEQUENCE [LARGE SCALE GENOMIC DNA]</scope>
</reference>
<evidence type="ECO:0000256" key="1">
    <source>
        <dbReference type="ARBA" id="ARBA00004123"/>
    </source>
</evidence>
<dbReference type="GO" id="GO:0000987">
    <property type="term" value="F:cis-regulatory region sequence-specific DNA binding"/>
    <property type="evidence" value="ECO:0007669"/>
    <property type="project" value="TreeGrafter"/>
</dbReference>
<name>Q4RQ63_TETNG</name>
<sequence>MNWAAPSKKRQGGAGCSACGCASLPSVRRQLPPLSHDTGWWFWLPWRCFLLPASGLVGNLSQGYSPPSFAFFPPPRLGITPPSDKVTVNTLPHPSPADAVAPHTASGKGSLWCVDPEYRPNLIQALKKQHFPAAHAFSTPPASP</sequence>
<keyword evidence="4" id="KW-0539">Nucleus</keyword>
<dbReference type="KEGG" id="tng:GSTEN00030755G001"/>
<reference evidence="5" key="2">
    <citation type="submission" date="2004-02" db="EMBL/GenBank/DDBJ databases">
        <authorList>
            <consortium name="Genoscope"/>
            <consortium name="Whitehead Institute Centre for Genome Research"/>
        </authorList>
    </citation>
    <scope>NUCLEOTIDE SEQUENCE</scope>
</reference>
<organism evidence="5">
    <name type="scientific">Tetraodon nigroviridis</name>
    <name type="common">Spotted green pufferfish</name>
    <name type="synonym">Chelonodon nigroviridis</name>
    <dbReference type="NCBI Taxonomy" id="99883"/>
    <lineage>
        <taxon>Eukaryota</taxon>
        <taxon>Metazoa</taxon>
        <taxon>Chordata</taxon>
        <taxon>Craniata</taxon>
        <taxon>Vertebrata</taxon>
        <taxon>Euteleostomi</taxon>
        <taxon>Actinopterygii</taxon>
        <taxon>Neopterygii</taxon>
        <taxon>Teleostei</taxon>
        <taxon>Neoteleostei</taxon>
        <taxon>Acanthomorphata</taxon>
        <taxon>Eupercaria</taxon>
        <taxon>Tetraodontiformes</taxon>
        <taxon>Tetradontoidea</taxon>
        <taxon>Tetraodontidae</taxon>
        <taxon>Tetraodon</taxon>
    </lineage>
</organism>
<dbReference type="GO" id="GO:0003700">
    <property type="term" value="F:DNA-binding transcription factor activity"/>
    <property type="evidence" value="ECO:0007669"/>
    <property type="project" value="InterPro"/>
</dbReference>
<dbReference type="EMBL" id="CAAE01015006">
    <property type="protein sequence ID" value="CAG09469.1"/>
    <property type="molecule type" value="Genomic_DNA"/>
</dbReference>
<keyword evidence="3" id="KW-0804">Transcription</keyword>
<evidence type="ECO:0000256" key="2">
    <source>
        <dbReference type="ARBA" id="ARBA00023015"/>
    </source>
</evidence>
<comment type="caution">
    <text evidence="5">The sequence shown here is derived from an EMBL/GenBank/DDBJ whole genome shotgun (WGS) entry which is preliminary data.</text>
</comment>
<protein>
    <submittedName>
        <fullName evidence="5">(spotted green pufferfish) hypothetical protein</fullName>
    </submittedName>
</protein>
<gene>
    <name evidence="5" type="ORF">GSTENG00030755001</name>
</gene>
<dbReference type="PANTHER" id="PTHR13962">
    <property type="entry name" value="FORKHEAD BOX PROTEIN N3-LIKE PROTEIN-RELATED"/>
    <property type="match status" value="1"/>
</dbReference>
<evidence type="ECO:0000256" key="4">
    <source>
        <dbReference type="ARBA" id="ARBA00023242"/>
    </source>
</evidence>
<dbReference type="InterPro" id="IPR047119">
    <property type="entry name" value="FOXN2/3-like"/>
</dbReference>
<dbReference type="PANTHER" id="PTHR13962:SF19">
    <property type="entry name" value="FORKHEAD BOX PROTEIN N2"/>
    <property type="match status" value="1"/>
</dbReference>